<dbReference type="InterPro" id="IPR044174">
    <property type="entry name" value="BC10-like"/>
</dbReference>
<dbReference type="Proteomes" id="UP001642464">
    <property type="component" value="Unassembled WGS sequence"/>
</dbReference>
<dbReference type="EMBL" id="CAXAMM010008890">
    <property type="protein sequence ID" value="CAK9018758.1"/>
    <property type="molecule type" value="Genomic_DNA"/>
</dbReference>
<reference evidence="1 2" key="1">
    <citation type="submission" date="2024-02" db="EMBL/GenBank/DDBJ databases">
        <authorList>
            <person name="Chen Y."/>
            <person name="Shah S."/>
            <person name="Dougan E. K."/>
            <person name="Thang M."/>
            <person name="Chan C."/>
        </authorList>
    </citation>
    <scope>NUCLEOTIDE SEQUENCE [LARGE SCALE GENOMIC DNA]</scope>
</reference>
<dbReference type="Pfam" id="PF02485">
    <property type="entry name" value="Branch"/>
    <property type="match status" value="1"/>
</dbReference>
<keyword evidence="2" id="KW-1185">Reference proteome</keyword>
<evidence type="ECO:0000313" key="1">
    <source>
        <dbReference type="EMBL" id="CAK9018758.1"/>
    </source>
</evidence>
<name>A0ABP0JWI5_9DINO</name>
<proteinExistence type="predicted"/>
<sequence>MGSGLRCHGGMFLLQLALAVLCCGGGSQEDEEKVRAALAALHANGEADPPSNRRKRPRGLENLHRQLEHLEAEASQDPAADENDTCDDDRNGSMNGTGPLARMFRKKYQEEEKRHSRKKPSGEKRRLYIAEKMQVDTAVVRGTTVPLVPAAWPGNTKQVAFLFLTEDGLDFEELWDKFFGEASASGAYSIYVHRAHSRQKSSFRFAERFSGYGWAPWSSATLPLSRWGAVELPQVETRWCALFGAEVSLLARALQDPHNQQFVFVSHNSIPLKSFDYVYQQLIKVSPSTSKFCFAEPAIAKQATQETIRNEFLRSCVFRDFWRAYNPRTLKHHQWVVLARHHAEIVVRRAEKALEIWHKSWLKAAPDLLHMAEGCSDESAPVDALLYDLEHKGRSTGNTWADLTRMGVEQQCLTYVHWRHCFTDTRLEYSENIAKDLDAVLKHGQLRMLTDREFNFFKSALKRELNGYPTFFQSITIEYLYKLVQEGFMFARKFTKGMQVKVGDGEFPLDVVLPELWDLVDDQNASQRVWTRLSTEGKPRAI</sequence>
<evidence type="ECO:0000313" key="2">
    <source>
        <dbReference type="Proteomes" id="UP001642464"/>
    </source>
</evidence>
<dbReference type="PANTHER" id="PTHR31042:SF150">
    <property type="entry name" value="OS06G0661900 PROTEIN"/>
    <property type="match status" value="1"/>
</dbReference>
<dbReference type="PANTHER" id="PTHR31042">
    <property type="entry name" value="CORE-2/I-BRANCHING BETA-1,6-N-ACETYLGLUCOSAMINYLTRANSFERASE FAMILY PROTEIN-RELATED"/>
    <property type="match status" value="1"/>
</dbReference>
<organism evidence="1 2">
    <name type="scientific">Durusdinium trenchii</name>
    <dbReference type="NCBI Taxonomy" id="1381693"/>
    <lineage>
        <taxon>Eukaryota</taxon>
        <taxon>Sar</taxon>
        <taxon>Alveolata</taxon>
        <taxon>Dinophyceae</taxon>
        <taxon>Suessiales</taxon>
        <taxon>Symbiodiniaceae</taxon>
        <taxon>Durusdinium</taxon>
    </lineage>
</organism>
<protein>
    <submittedName>
        <fullName evidence="1">Glycosyltransferase BC10 (Protein BRITTLE CULM 10) (Protein FRAGILE CULM 116)</fullName>
    </submittedName>
</protein>
<gene>
    <name evidence="1" type="ORF">SCF082_LOCUS14217</name>
</gene>
<accession>A0ABP0JWI5</accession>
<dbReference type="InterPro" id="IPR003406">
    <property type="entry name" value="Glyco_trans_14"/>
</dbReference>
<comment type="caution">
    <text evidence="1">The sequence shown here is derived from an EMBL/GenBank/DDBJ whole genome shotgun (WGS) entry which is preliminary data.</text>
</comment>